<keyword evidence="3" id="KW-1185">Reference proteome</keyword>
<dbReference type="AlphaFoldDB" id="A0A8X6QNZ9"/>
<dbReference type="Proteomes" id="UP000887013">
    <property type="component" value="Unassembled WGS sequence"/>
</dbReference>
<feature type="transmembrane region" description="Helical" evidence="1">
    <location>
        <begin position="252"/>
        <end position="272"/>
    </location>
</feature>
<comment type="caution">
    <text evidence="2">The sequence shown here is derived from an EMBL/GenBank/DDBJ whole genome shotgun (WGS) entry which is preliminary data.</text>
</comment>
<feature type="transmembrane region" description="Helical" evidence="1">
    <location>
        <begin position="176"/>
        <end position="197"/>
    </location>
</feature>
<accession>A0A8X6QNZ9</accession>
<evidence type="ECO:0000313" key="3">
    <source>
        <dbReference type="Proteomes" id="UP000887013"/>
    </source>
</evidence>
<gene>
    <name evidence="2" type="primary">AVEN_213416_1</name>
    <name evidence="2" type="ORF">NPIL_201341</name>
</gene>
<name>A0A8X6QNZ9_NEPPI</name>
<sequence>MNMKILLRKLRSVPAPAHEKIFNFLVLIIIAIPLVYTTTFTIYCNKRFFSTLLAYGNKLESRFGQISLIWIKTCLEFLIFPTFPLLVSLLYGALCLRCSFFLTLLNKEITEYSTKDFGPEEQRSILRRKAKIDDILDIIQEIFSVPSFFFILGYFVSCCRSLAWSLTQPTKTPVQLLTLIDGVIILISLSATLWVSGGLPENINKLKEAFYRKTHRRIIFDGTSEKPELRKELLDKPDFVLTGCGILFYRKFSVLAIIGALLTYTVLIVNTIQTNGWV</sequence>
<keyword evidence="1" id="KW-0812">Transmembrane</keyword>
<feature type="transmembrane region" description="Helical" evidence="1">
    <location>
        <begin position="135"/>
        <end position="156"/>
    </location>
</feature>
<reference evidence="2" key="1">
    <citation type="submission" date="2020-08" db="EMBL/GenBank/DDBJ databases">
        <title>Multicomponent nature underlies the extraordinary mechanical properties of spider dragline silk.</title>
        <authorList>
            <person name="Kono N."/>
            <person name="Nakamura H."/>
            <person name="Mori M."/>
            <person name="Yoshida Y."/>
            <person name="Ohtoshi R."/>
            <person name="Malay A.D."/>
            <person name="Moran D.A.P."/>
            <person name="Tomita M."/>
            <person name="Numata K."/>
            <person name="Arakawa K."/>
        </authorList>
    </citation>
    <scope>NUCLEOTIDE SEQUENCE</scope>
</reference>
<keyword evidence="1" id="KW-1133">Transmembrane helix</keyword>
<protein>
    <submittedName>
        <fullName evidence="2">Uncharacterized protein</fullName>
    </submittedName>
</protein>
<organism evidence="2 3">
    <name type="scientific">Nephila pilipes</name>
    <name type="common">Giant wood spider</name>
    <name type="synonym">Nephila maculata</name>
    <dbReference type="NCBI Taxonomy" id="299642"/>
    <lineage>
        <taxon>Eukaryota</taxon>
        <taxon>Metazoa</taxon>
        <taxon>Ecdysozoa</taxon>
        <taxon>Arthropoda</taxon>
        <taxon>Chelicerata</taxon>
        <taxon>Arachnida</taxon>
        <taxon>Araneae</taxon>
        <taxon>Araneomorphae</taxon>
        <taxon>Entelegynae</taxon>
        <taxon>Araneoidea</taxon>
        <taxon>Nephilidae</taxon>
        <taxon>Nephila</taxon>
    </lineage>
</organism>
<feature type="transmembrane region" description="Helical" evidence="1">
    <location>
        <begin position="85"/>
        <end position="105"/>
    </location>
</feature>
<evidence type="ECO:0000256" key="1">
    <source>
        <dbReference type="SAM" id="Phobius"/>
    </source>
</evidence>
<keyword evidence="1" id="KW-0472">Membrane</keyword>
<feature type="transmembrane region" description="Helical" evidence="1">
    <location>
        <begin position="21"/>
        <end position="43"/>
    </location>
</feature>
<evidence type="ECO:0000313" key="2">
    <source>
        <dbReference type="EMBL" id="GFU32148.1"/>
    </source>
</evidence>
<dbReference type="EMBL" id="BMAW01033848">
    <property type="protein sequence ID" value="GFU32148.1"/>
    <property type="molecule type" value="Genomic_DNA"/>
</dbReference>
<proteinExistence type="predicted"/>
<dbReference type="OrthoDB" id="6435952at2759"/>